<dbReference type="Proteomes" id="UP000236316">
    <property type="component" value="Segment"/>
</dbReference>
<proteinExistence type="predicted"/>
<protein>
    <submittedName>
        <fullName evidence="1">Collagen-like protein</fullName>
    </submittedName>
</protein>
<evidence type="ECO:0000313" key="2">
    <source>
        <dbReference type="Proteomes" id="UP000236316"/>
    </source>
</evidence>
<keyword evidence="2" id="KW-1185">Reference proteome</keyword>
<dbReference type="GeneID" id="35382797"/>
<gene>
    <name evidence="1" type="ORF">ORPV_952</name>
</gene>
<dbReference type="RefSeq" id="YP_009449158.1">
    <property type="nucleotide sequence ID" value="NC_036594.1"/>
</dbReference>
<dbReference type="EMBL" id="LT906555">
    <property type="protein sequence ID" value="SNW62856.1"/>
    <property type="molecule type" value="Genomic_DNA"/>
</dbReference>
<keyword evidence="1" id="KW-0176">Collagen</keyword>
<organism evidence="1">
    <name type="scientific">Orpheovirus IHUMI-LCC2</name>
    <dbReference type="NCBI Taxonomy" id="2023057"/>
    <lineage>
        <taxon>Viruses</taxon>
        <taxon>Varidnaviria</taxon>
        <taxon>Bamfordvirae</taxon>
        <taxon>Nucleocytoviricota</taxon>
        <taxon>Megaviricetes</taxon>
        <taxon>Pimascovirales</taxon>
        <taxon>Ocovirineae</taxon>
        <taxon>Orpheoviridae</taxon>
        <taxon>Alphaorpheovirus</taxon>
        <taxon>Alphaorpheovirus massiliense</taxon>
    </lineage>
</organism>
<name>A0A2I2L5Q9_9VIRU</name>
<reference evidence="1" key="1">
    <citation type="submission" date="2017-08" db="EMBL/GenBank/DDBJ databases">
        <authorList>
            <consortium name="Urmite Genomes"/>
        </authorList>
    </citation>
    <scope>NUCLEOTIDE SEQUENCE [LARGE SCALE GENOMIC DNA]</scope>
    <source>
        <strain evidence="1">IHUMI-LCC2</strain>
    </source>
</reference>
<dbReference type="KEGG" id="vg:35382797"/>
<evidence type="ECO:0000313" key="1">
    <source>
        <dbReference type="EMBL" id="SNW62856.1"/>
    </source>
</evidence>
<accession>A0A2I2L5Q9</accession>
<sequence>MSGLCAINPAYGSGVVSNSALLRGVGFPSSNLGTSGALYVDLSNGNLYSKVGYNWALVSTPTILPPTPIY</sequence>